<dbReference type="SUPFAM" id="SSF48498">
    <property type="entry name" value="Tetracyclin repressor-like, C-terminal domain"/>
    <property type="match status" value="1"/>
</dbReference>
<name>A0A329Y7J7_RHITR</name>
<evidence type="ECO:0000256" key="1">
    <source>
        <dbReference type="ARBA" id="ARBA00023015"/>
    </source>
</evidence>
<keyword evidence="2 4" id="KW-0238">DNA-binding</keyword>
<feature type="domain" description="HTH tetR-type" evidence="5">
    <location>
        <begin position="6"/>
        <end position="66"/>
    </location>
</feature>
<feature type="DNA-binding region" description="H-T-H motif" evidence="4">
    <location>
        <begin position="29"/>
        <end position="48"/>
    </location>
</feature>
<organism evidence="6 7">
    <name type="scientific">Rhizobium tropici</name>
    <dbReference type="NCBI Taxonomy" id="398"/>
    <lineage>
        <taxon>Bacteria</taxon>
        <taxon>Pseudomonadati</taxon>
        <taxon>Pseudomonadota</taxon>
        <taxon>Alphaproteobacteria</taxon>
        <taxon>Hyphomicrobiales</taxon>
        <taxon>Rhizobiaceae</taxon>
        <taxon>Rhizobium/Agrobacterium group</taxon>
        <taxon>Rhizobium</taxon>
    </lineage>
</organism>
<evidence type="ECO:0000256" key="3">
    <source>
        <dbReference type="ARBA" id="ARBA00023163"/>
    </source>
</evidence>
<dbReference type="RefSeq" id="WP_112345324.1">
    <property type="nucleotide sequence ID" value="NZ_QMKK01000056.1"/>
</dbReference>
<evidence type="ECO:0000313" key="6">
    <source>
        <dbReference type="EMBL" id="RAX37892.1"/>
    </source>
</evidence>
<comment type="caution">
    <text evidence="6">The sequence shown here is derived from an EMBL/GenBank/DDBJ whole genome shotgun (WGS) entry which is preliminary data.</text>
</comment>
<dbReference type="PANTHER" id="PTHR47506:SF1">
    <property type="entry name" value="HTH-TYPE TRANSCRIPTIONAL REGULATOR YJDC"/>
    <property type="match status" value="1"/>
</dbReference>
<keyword evidence="1" id="KW-0805">Transcription regulation</keyword>
<proteinExistence type="predicted"/>
<dbReference type="Gene3D" id="1.10.357.10">
    <property type="entry name" value="Tetracycline Repressor, domain 2"/>
    <property type="match status" value="1"/>
</dbReference>
<evidence type="ECO:0000259" key="5">
    <source>
        <dbReference type="PROSITE" id="PS50977"/>
    </source>
</evidence>
<dbReference type="PROSITE" id="PS50977">
    <property type="entry name" value="HTH_TETR_2"/>
    <property type="match status" value="1"/>
</dbReference>
<dbReference type="GO" id="GO:0003677">
    <property type="term" value="F:DNA binding"/>
    <property type="evidence" value="ECO:0007669"/>
    <property type="project" value="UniProtKB-UniRule"/>
</dbReference>
<protein>
    <submittedName>
        <fullName evidence="6">TetR/AcrR family transcriptional regulator</fullName>
    </submittedName>
</protein>
<dbReference type="InterPro" id="IPR009057">
    <property type="entry name" value="Homeodomain-like_sf"/>
</dbReference>
<dbReference type="OrthoDB" id="9795242at2"/>
<dbReference type="SUPFAM" id="SSF46689">
    <property type="entry name" value="Homeodomain-like"/>
    <property type="match status" value="1"/>
</dbReference>
<accession>A0A329Y7J7</accession>
<evidence type="ECO:0000313" key="7">
    <source>
        <dbReference type="Proteomes" id="UP000251205"/>
    </source>
</evidence>
<dbReference type="Proteomes" id="UP000251205">
    <property type="component" value="Unassembled WGS sequence"/>
</dbReference>
<evidence type="ECO:0000256" key="4">
    <source>
        <dbReference type="PROSITE-ProRule" id="PRU00335"/>
    </source>
</evidence>
<dbReference type="InterPro" id="IPR036271">
    <property type="entry name" value="Tet_transcr_reg_TetR-rel_C_sf"/>
</dbReference>
<reference evidence="6 7" key="1">
    <citation type="submission" date="2018-06" db="EMBL/GenBank/DDBJ databases">
        <title>Whole Genome Sequence of an efficient microsymbiont, Rhizobium tropici.</title>
        <authorList>
            <person name="Srinivasan R."/>
            <person name="Singh H.V."/>
            <person name="Srivastava R."/>
            <person name="Kumari B."/>
            <person name="Radhakrishna A."/>
        </authorList>
    </citation>
    <scope>NUCLEOTIDE SEQUENCE [LARGE SCALE GENOMIC DNA]</scope>
    <source>
        <strain evidence="6 7">IGFRI Rhizo-19</strain>
    </source>
</reference>
<dbReference type="Pfam" id="PF00440">
    <property type="entry name" value="TetR_N"/>
    <property type="match status" value="1"/>
</dbReference>
<evidence type="ECO:0000256" key="2">
    <source>
        <dbReference type="ARBA" id="ARBA00023125"/>
    </source>
</evidence>
<dbReference type="InterPro" id="IPR001647">
    <property type="entry name" value="HTH_TetR"/>
</dbReference>
<dbReference type="PANTHER" id="PTHR47506">
    <property type="entry name" value="TRANSCRIPTIONAL REGULATORY PROTEIN"/>
    <property type="match status" value="1"/>
</dbReference>
<gene>
    <name evidence="6" type="ORF">DQ393_29855</name>
</gene>
<dbReference type="AlphaFoldDB" id="A0A329Y7J7"/>
<keyword evidence="3" id="KW-0804">Transcription</keyword>
<sequence>MARPKKFNRETVLDKAIPVFWRYGLAGTNVQQLEAATGVNKSGLYSEFENKDDMFVEALRRYLETGPALRILAKTPLGLGNIEQFLSLAPAFSGNYAGCLSVNSTRDIALLPDAAVRLISDFNETRMAAIRNNVEAEFPQDQVNDVCDLIWTFFSGICIDANLNADVEAHRNRVQAFMRLLRSSASSSRTAA</sequence>
<dbReference type="EMBL" id="QMKK01000056">
    <property type="protein sequence ID" value="RAX37892.1"/>
    <property type="molecule type" value="Genomic_DNA"/>
</dbReference>